<dbReference type="InterPro" id="IPR036085">
    <property type="entry name" value="PAZ_dom_sf"/>
</dbReference>
<dbReference type="Pfam" id="PF16486">
    <property type="entry name" value="ArgoN"/>
    <property type="match status" value="1"/>
</dbReference>
<dbReference type="OrthoDB" id="10252740at2759"/>
<protein>
    <recommendedName>
        <fullName evidence="6">Argonaute</fullName>
    </recommendedName>
</protein>
<dbReference type="InterPro" id="IPR003165">
    <property type="entry name" value="Piwi"/>
</dbReference>
<dbReference type="InterPro" id="IPR003100">
    <property type="entry name" value="PAZ_dom"/>
</dbReference>
<reference evidence="4 5" key="1">
    <citation type="submission" date="2016-06" db="EMBL/GenBank/DDBJ databases">
        <title>Evolution of pathogenesis and genome organization in the Tremellales.</title>
        <authorList>
            <person name="Cuomo C."/>
            <person name="Litvintseva A."/>
            <person name="Heitman J."/>
            <person name="Chen Y."/>
            <person name="Sun S."/>
            <person name="Springer D."/>
            <person name="Dromer F."/>
            <person name="Young S."/>
            <person name="Zeng Q."/>
            <person name="Chapman S."/>
            <person name="Gujja S."/>
            <person name="Saif S."/>
            <person name="Birren B."/>
        </authorList>
    </citation>
    <scope>NUCLEOTIDE SEQUENCE [LARGE SCALE GENOMIC DNA]</scope>
    <source>
        <strain evidence="4 5">ATCC 28783</strain>
    </source>
</reference>
<feature type="compositionally biased region" description="Low complexity" evidence="1">
    <location>
        <begin position="63"/>
        <end position="73"/>
    </location>
</feature>
<dbReference type="SUPFAM" id="SSF101690">
    <property type="entry name" value="PAZ domain"/>
    <property type="match status" value="1"/>
</dbReference>
<dbReference type="Gene3D" id="3.30.420.10">
    <property type="entry name" value="Ribonuclease H-like superfamily/Ribonuclease H"/>
    <property type="match status" value="1"/>
</dbReference>
<dbReference type="Pfam" id="PF02171">
    <property type="entry name" value="Piwi"/>
    <property type="match status" value="1"/>
</dbReference>
<dbReference type="AlphaFoldDB" id="A0A4Q1BIT3"/>
<keyword evidence="5" id="KW-1185">Reference proteome</keyword>
<feature type="compositionally biased region" description="Polar residues" evidence="1">
    <location>
        <begin position="121"/>
        <end position="135"/>
    </location>
</feature>
<dbReference type="SUPFAM" id="SSF53098">
    <property type="entry name" value="Ribonuclease H-like"/>
    <property type="match status" value="1"/>
</dbReference>
<evidence type="ECO:0000313" key="4">
    <source>
        <dbReference type="EMBL" id="RXK37546.1"/>
    </source>
</evidence>
<gene>
    <name evidence="4" type="ORF">M231_05171</name>
</gene>
<dbReference type="InterPro" id="IPR045246">
    <property type="entry name" value="Piwi_ago-like"/>
</dbReference>
<dbReference type="VEuPathDB" id="FungiDB:TREMEDRAFT_12051"/>
<dbReference type="Proteomes" id="UP000289152">
    <property type="component" value="Unassembled WGS sequence"/>
</dbReference>
<dbReference type="InterPro" id="IPR012337">
    <property type="entry name" value="RNaseH-like_sf"/>
</dbReference>
<evidence type="ECO:0000259" key="3">
    <source>
        <dbReference type="PROSITE" id="PS50822"/>
    </source>
</evidence>
<feature type="compositionally biased region" description="Polar residues" evidence="1">
    <location>
        <begin position="23"/>
        <end position="37"/>
    </location>
</feature>
<dbReference type="STRING" id="5217.A0A4Q1BIT3"/>
<dbReference type="InterPro" id="IPR032474">
    <property type="entry name" value="Argonaute_N"/>
</dbReference>
<comment type="caution">
    <text evidence="4">The sequence shown here is derived from an EMBL/GenBank/DDBJ whole genome shotgun (WGS) entry which is preliminary data.</text>
</comment>
<dbReference type="InterPro" id="IPR032472">
    <property type="entry name" value="ArgoL2"/>
</dbReference>
<dbReference type="InterPro" id="IPR036397">
    <property type="entry name" value="RNaseH_sf"/>
</dbReference>
<dbReference type="GO" id="GO:0003723">
    <property type="term" value="F:RNA binding"/>
    <property type="evidence" value="ECO:0007669"/>
    <property type="project" value="InterPro"/>
</dbReference>
<dbReference type="Pfam" id="PF16488">
    <property type="entry name" value="ArgoL2"/>
    <property type="match status" value="1"/>
</dbReference>
<name>A0A4Q1BIT3_TREME</name>
<evidence type="ECO:0000256" key="1">
    <source>
        <dbReference type="SAM" id="MobiDB-lite"/>
    </source>
</evidence>
<dbReference type="SMART" id="SM00950">
    <property type="entry name" value="Piwi"/>
    <property type="match status" value="1"/>
</dbReference>
<feature type="domain" description="Piwi" evidence="3">
    <location>
        <begin position="817"/>
        <end position="1123"/>
    </location>
</feature>
<proteinExistence type="predicted"/>
<dbReference type="InParanoid" id="A0A4Q1BIT3"/>
<evidence type="ECO:0008006" key="6">
    <source>
        <dbReference type="Google" id="ProtNLM"/>
    </source>
</evidence>
<feature type="domain" description="PAZ" evidence="2">
    <location>
        <begin position="542"/>
        <end position="643"/>
    </location>
</feature>
<evidence type="ECO:0000313" key="5">
    <source>
        <dbReference type="Proteomes" id="UP000289152"/>
    </source>
</evidence>
<dbReference type="CDD" id="cd02846">
    <property type="entry name" value="PAZ_argonaute_like"/>
    <property type="match status" value="1"/>
</dbReference>
<dbReference type="Pfam" id="PF08699">
    <property type="entry name" value="ArgoL1"/>
    <property type="match status" value="1"/>
</dbReference>
<evidence type="ECO:0000259" key="2">
    <source>
        <dbReference type="PROSITE" id="PS50821"/>
    </source>
</evidence>
<accession>A0A4Q1BIT3</accession>
<dbReference type="InterPro" id="IPR014811">
    <property type="entry name" value="ArgoL1"/>
</dbReference>
<feature type="compositionally biased region" description="Polar residues" evidence="1">
    <location>
        <begin position="1127"/>
        <end position="1136"/>
    </location>
</feature>
<feature type="region of interest" description="Disordered" evidence="1">
    <location>
        <begin position="121"/>
        <end position="183"/>
    </location>
</feature>
<dbReference type="PANTHER" id="PTHR22891">
    <property type="entry name" value="EUKARYOTIC TRANSLATION INITIATION FACTOR 2C"/>
    <property type="match status" value="1"/>
</dbReference>
<feature type="region of interest" description="Disordered" evidence="1">
    <location>
        <begin position="1126"/>
        <end position="1161"/>
    </location>
</feature>
<dbReference type="EMBL" id="SDIL01000066">
    <property type="protein sequence ID" value="RXK37546.1"/>
    <property type="molecule type" value="Genomic_DNA"/>
</dbReference>
<dbReference type="CDD" id="cd04657">
    <property type="entry name" value="Piwi_ago-like"/>
    <property type="match status" value="1"/>
</dbReference>
<dbReference type="Gene3D" id="3.40.50.2300">
    <property type="match status" value="1"/>
</dbReference>
<dbReference type="FunCoup" id="A0A4Q1BIT3">
    <property type="interactions" value="207"/>
</dbReference>
<dbReference type="PROSITE" id="PS50821">
    <property type="entry name" value="PAZ"/>
    <property type="match status" value="1"/>
</dbReference>
<dbReference type="Pfam" id="PF02170">
    <property type="entry name" value="PAZ"/>
    <property type="match status" value="1"/>
</dbReference>
<feature type="region of interest" description="Disordered" evidence="1">
    <location>
        <begin position="23"/>
        <end position="86"/>
    </location>
</feature>
<organism evidence="4 5">
    <name type="scientific">Tremella mesenterica</name>
    <name type="common">Jelly fungus</name>
    <dbReference type="NCBI Taxonomy" id="5217"/>
    <lineage>
        <taxon>Eukaryota</taxon>
        <taxon>Fungi</taxon>
        <taxon>Dikarya</taxon>
        <taxon>Basidiomycota</taxon>
        <taxon>Agaricomycotina</taxon>
        <taxon>Tremellomycetes</taxon>
        <taxon>Tremellales</taxon>
        <taxon>Tremellaceae</taxon>
        <taxon>Tremella</taxon>
    </lineage>
</organism>
<dbReference type="Gene3D" id="2.170.260.10">
    <property type="entry name" value="paz domain"/>
    <property type="match status" value="1"/>
</dbReference>
<dbReference type="PROSITE" id="PS50822">
    <property type="entry name" value="PIWI"/>
    <property type="match status" value="1"/>
</dbReference>
<sequence length="1186" mass="133056">MPYPREYAQSDFTDLDQETSYLQQEYDSSQPRRSQVNRGGEERYQRRHHSEVNVDVEPGRLLTTTTSDPPMRSRSPRPRIPPKVNQTLIDTPSHIRTASIELIDDDTPVSVTSSFNRHSRHLSATTPFSPTQYTRRVSHTGSEETVDGTLAQDASSRFRDSNLRIPRPQTSVRHPTQDLPLPRTSEVDQMNFTDTANMPDEGQPAGYGSPLIDRLQGSYTSTRTPSHPVPFYEIPSEQRGIIPTRVPVSGQRDLVSRVEASPSVSSQMTQRLSVTTEILAKLRLTSFVVRPGYGTNGRQLSILANFYQVRALGGKGRVIHHYDIEIDPAVPVTNQKKPKSLMRTVWEQLVVEQVCANSDWTPGFKTCAFDGRKNAFTPIEFPIPRGDRNDSSSDEEMKRWKVKVRHVAIIDLELVMKYCRADEGAPSNEEQVLTGVMAVNVLMRDHPSRTYAQCGASGNRFFTIEQAVAISHGAIVARGFMQSFCYSSSGRPLLNLDIGFSAFLDSGPLLQLLPKLIGRGMGGERGRNPPPGGYYGGVQSTPEITELNEMEIKRLKDKLRGAKFRVTHRHSSRLHTVMSVTLQSAERITFSMQSKDGRGQDQVLSLPQYFRDYYQATITRPRLPCIQYGKKSFIPFEFVELAEWNSVAAMKLTPDQTAEMIRISAVKPRERAAKIQQWRVDLAYEKQEKISAWGLQVNKQMVELKARVLAAPSVKYANVDVRPEGGEWSLRAKKASCCFIPLKAWAFISFDKFLDEDPMRRYIQYLIDVLEAHGVEVENRHPPCIGPINPFNEARRLEALQEAARDAYRAGKRNPQLICVILPGKDAWLYEAIKKSSFVDLKAPVPTQCMQAAKIRTHRGIEAYTENLVMKIQSKLGGITHRIPFNQLPGMVHGKTMLLGADVGHPPIKPGLDNAPSVACSIATTNPDCDAFTPQIRLQRGRGEIICDLADMVVNHLRIFKDRNGEYPERILIFRDGVSEGQYAATLQYEHHAVHQACERLQRGYRARILVCICAKRHNTRFFGSELDIDKTGNLPSGLVVDRSVTHPFVFDFFLQAHSSRVGTARPTHYVCLLDELGMTPDELQQLVYNLCHSFSRCTKSVSLVPVCYIADLVCQKARIIVHERGGSTTAPSESSGDGDRGKAYPAPPSTTGTMRGRGGGSDLDILKVQTLLRKNPDIEDSAWWM</sequence>